<protein>
    <submittedName>
        <fullName evidence="1">Uncharacterized protein</fullName>
    </submittedName>
</protein>
<proteinExistence type="predicted"/>
<sequence length="223" mass="23909">QVAWPDSTRITVRAANSCRNISLDQYTNAVVPGRMYTPQPMILAALFCAVVASVSAAVPKCDSTITSQLASLHPSGIPQNIIATLQKNGPYSYVVVSSSETSLFGITPQCIGITMRDDDTAAVIYKFPLMPPLSLTFDVKEDNGVLIQTDGDDYKLYVLYLESGVIVTYRCCDQCTATAPDLGIAVSDKLKSSTATKTAVVNAKALLKKLKLDSDVVTLRSCS</sequence>
<dbReference type="EMBL" id="GEBQ01022978">
    <property type="protein sequence ID" value="JAT16999.1"/>
    <property type="molecule type" value="Transcribed_RNA"/>
</dbReference>
<evidence type="ECO:0000313" key="1">
    <source>
        <dbReference type="EMBL" id="JAT16999.1"/>
    </source>
</evidence>
<gene>
    <name evidence="1" type="ORF">g.6226</name>
</gene>
<reference evidence="1" key="1">
    <citation type="submission" date="2015-11" db="EMBL/GenBank/DDBJ databases">
        <title>De novo transcriptome assembly of four potential Pierce s Disease insect vectors from Arizona vineyards.</title>
        <authorList>
            <person name="Tassone E.E."/>
        </authorList>
    </citation>
    <scope>NUCLEOTIDE SEQUENCE</scope>
</reference>
<dbReference type="AlphaFoldDB" id="A0A1B6KZW0"/>
<name>A0A1B6KZW0_9HEMI</name>
<accession>A0A1B6KZW0</accession>
<organism evidence="1">
    <name type="scientific">Graphocephala atropunctata</name>
    <dbReference type="NCBI Taxonomy" id="36148"/>
    <lineage>
        <taxon>Eukaryota</taxon>
        <taxon>Metazoa</taxon>
        <taxon>Ecdysozoa</taxon>
        <taxon>Arthropoda</taxon>
        <taxon>Hexapoda</taxon>
        <taxon>Insecta</taxon>
        <taxon>Pterygota</taxon>
        <taxon>Neoptera</taxon>
        <taxon>Paraneoptera</taxon>
        <taxon>Hemiptera</taxon>
        <taxon>Auchenorrhyncha</taxon>
        <taxon>Membracoidea</taxon>
        <taxon>Cicadellidae</taxon>
        <taxon>Cicadellinae</taxon>
        <taxon>Cicadellini</taxon>
        <taxon>Graphocephala</taxon>
    </lineage>
</organism>
<feature type="non-terminal residue" evidence="1">
    <location>
        <position position="1"/>
    </location>
</feature>